<evidence type="ECO:0000256" key="3">
    <source>
        <dbReference type="ARBA" id="ARBA00022729"/>
    </source>
</evidence>
<evidence type="ECO:0000259" key="9">
    <source>
        <dbReference type="Pfam" id="PF14322"/>
    </source>
</evidence>
<dbReference type="AlphaFoldDB" id="A0A3D5IZZ2"/>
<evidence type="ECO:0000313" key="11">
    <source>
        <dbReference type="Proteomes" id="UP000264330"/>
    </source>
</evidence>
<feature type="region of interest" description="Disordered" evidence="6">
    <location>
        <begin position="345"/>
        <end position="366"/>
    </location>
</feature>
<dbReference type="InterPro" id="IPR011990">
    <property type="entry name" value="TPR-like_helical_dom_sf"/>
</dbReference>
<protein>
    <submittedName>
        <fullName evidence="10">RagB/SusD family nutrient uptake outer membrane protein</fullName>
    </submittedName>
</protein>
<evidence type="ECO:0000256" key="5">
    <source>
        <dbReference type="ARBA" id="ARBA00023237"/>
    </source>
</evidence>
<keyword evidence="4" id="KW-0472">Membrane</keyword>
<dbReference type="Gene3D" id="1.25.40.390">
    <property type="match status" value="1"/>
</dbReference>
<feature type="domain" description="RagB/SusD" evidence="8">
    <location>
        <begin position="316"/>
        <end position="535"/>
    </location>
</feature>
<organism evidence="10 11">
    <name type="scientific">Zunongwangia profunda</name>
    <dbReference type="NCBI Taxonomy" id="398743"/>
    <lineage>
        <taxon>Bacteria</taxon>
        <taxon>Pseudomonadati</taxon>
        <taxon>Bacteroidota</taxon>
        <taxon>Flavobacteriia</taxon>
        <taxon>Flavobacteriales</taxon>
        <taxon>Flavobacteriaceae</taxon>
        <taxon>Zunongwangia</taxon>
    </lineage>
</organism>
<keyword evidence="5" id="KW-0998">Cell outer membrane</keyword>
<dbReference type="Pfam" id="PF14322">
    <property type="entry name" value="SusD-like_3"/>
    <property type="match status" value="1"/>
</dbReference>
<dbReference type="GO" id="GO:0009279">
    <property type="term" value="C:cell outer membrane"/>
    <property type="evidence" value="ECO:0007669"/>
    <property type="project" value="UniProtKB-SubCell"/>
</dbReference>
<evidence type="ECO:0000259" key="8">
    <source>
        <dbReference type="Pfam" id="PF07980"/>
    </source>
</evidence>
<feature type="signal peptide" evidence="7">
    <location>
        <begin position="1"/>
        <end position="25"/>
    </location>
</feature>
<sequence length="540" mass="60672">MKIFNKFRFPLSLILVALISFSCSEDFLDNVPTDAISAEAALSSPENMMLILNGLHRQVYSQAQLPGSSSSRSGESHFIPALDAMGGSIIHSSPGNGWMTSDLQWLTHTNPTYTTVYNFWYQRYHFIASSNSIINAISDGDFAVSPQLNNILGQAHAYRAWAYHKLVTTFAKGYTIGNPSTDLGVPIVFSTEAPYESAPRSTVEEVYDQMENDIDEAISYLENAGSPVNKSHISLNAAYGIKARIALSKGDWQTAAESAALAREGFPLLNESQWLSGFNTYDLPEVIWGGRVIDSETNYYQSYFYYISPTFNGSQNRSNPKIISSELYDMIPETDFRNEAWLPLAPNTNPSASNGEGGSYESDPNYDSEDEFWDAWSEVISKYGMTSGHNTHPYMTVKFLQKNPGTIDPDDVIYMRSSEMYLIEIESLAMMNAISEAQELLQEFGESRDSAFDASQFATQEELIEQIKFQRRVELWGEGFSFHDHIRWDEPLDQSNSGAAKVLYQNGFFQERPSQNDAWIWKIPQAEIDANPYITSSDQN</sequence>
<evidence type="ECO:0000313" key="10">
    <source>
        <dbReference type="EMBL" id="HCV80812.1"/>
    </source>
</evidence>
<comment type="caution">
    <text evidence="10">The sequence shown here is derived from an EMBL/GenBank/DDBJ whole genome shotgun (WGS) entry which is preliminary data.</text>
</comment>
<reference evidence="10 11" key="1">
    <citation type="journal article" date="2018" name="Nat. Biotechnol.">
        <title>A standardized bacterial taxonomy based on genome phylogeny substantially revises the tree of life.</title>
        <authorList>
            <person name="Parks D.H."/>
            <person name="Chuvochina M."/>
            <person name="Waite D.W."/>
            <person name="Rinke C."/>
            <person name="Skarshewski A."/>
            <person name="Chaumeil P.A."/>
            <person name="Hugenholtz P."/>
        </authorList>
    </citation>
    <scope>NUCLEOTIDE SEQUENCE [LARGE SCALE GENOMIC DNA]</scope>
    <source>
        <strain evidence="10">UBA9359</strain>
    </source>
</reference>
<proteinExistence type="inferred from homology"/>
<evidence type="ECO:0000256" key="7">
    <source>
        <dbReference type="SAM" id="SignalP"/>
    </source>
</evidence>
<evidence type="ECO:0000256" key="4">
    <source>
        <dbReference type="ARBA" id="ARBA00023136"/>
    </source>
</evidence>
<dbReference type="RefSeq" id="WP_041578638.1">
    <property type="nucleotide sequence ID" value="NZ_CALFQJ010000095.1"/>
</dbReference>
<dbReference type="InterPro" id="IPR033985">
    <property type="entry name" value="SusD-like_N"/>
</dbReference>
<dbReference type="InterPro" id="IPR012944">
    <property type="entry name" value="SusD_RagB_dom"/>
</dbReference>
<comment type="similarity">
    <text evidence="2">Belongs to the SusD family.</text>
</comment>
<comment type="subcellular location">
    <subcellularLocation>
        <location evidence="1">Cell outer membrane</location>
    </subcellularLocation>
</comment>
<evidence type="ECO:0000256" key="2">
    <source>
        <dbReference type="ARBA" id="ARBA00006275"/>
    </source>
</evidence>
<gene>
    <name evidence="10" type="ORF">DGQ38_07170</name>
</gene>
<dbReference type="EMBL" id="DPMF01000169">
    <property type="protein sequence ID" value="HCV80812.1"/>
    <property type="molecule type" value="Genomic_DNA"/>
</dbReference>
<feature type="chain" id="PRO_5017583687" evidence="7">
    <location>
        <begin position="26"/>
        <end position="540"/>
    </location>
</feature>
<feature type="domain" description="SusD-like N-terminal" evidence="9">
    <location>
        <begin position="99"/>
        <end position="247"/>
    </location>
</feature>
<evidence type="ECO:0000256" key="1">
    <source>
        <dbReference type="ARBA" id="ARBA00004442"/>
    </source>
</evidence>
<name>A0A3D5IZZ2_9FLAO</name>
<keyword evidence="3 7" id="KW-0732">Signal</keyword>
<dbReference type="PROSITE" id="PS51257">
    <property type="entry name" value="PROKAR_LIPOPROTEIN"/>
    <property type="match status" value="1"/>
</dbReference>
<dbReference type="Proteomes" id="UP000264330">
    <property type="component" value="Unassembled WGS sequence"/>
</dbReference>
<dbReference type="SUPFAM" id="SSF48452">
    <property type="entry name" value="TPR-like"/>
    <property type="match status" value="1"/>
</dbReference>
<accession>A0A3D5IZZ2</accession>
<evidence type="ECO:0000256" key="6">
    <source>
        <dbReference type="SAM" id="MobiDB-lite"/>
    </source>
</evidence>
<dbReference type="Pfam" id="PF07980">
    <property type="entry name" value="SusD_RagB"/>
    <property type="match status" value="1"/>
</dbReference>